<keyword evidence="2" id="KW-0732">Signal</keyword>
<feature type="signal peptide" evidence="2">
    <location>
        <begin position="1"/>
        <end position="25"/>
    </location>
</feature>
<evidence type="ECO:0008006" key="5">
    <source>
        <dbReference type="Google" id="ProtNLM"/>
    </source>
</evidence>
<evidence type="ECO:0000313" key="3">
    <source>
        <dbReference type="EMBL" id="GAC31796.1"/>
    </source>
</evidence>
<evidence type="ECO:0000313" key="4">
    <source>
        <dbReference type="Proteomes" id="UP000006322"/>
    </source>
</evidence>
<dbReference type="Pfam" id="PF12048">
    <property type="entry name" value="DUF3530"/>
    <property type="match status" value="1"/>
</dbReference>
<dbReference type="EMBL" id="BAER01000023">
    <property type="protein sequence ID" value="GAC31796.1"/>
    <property type="molecule type" value="Genomic_DNA"/>
</dbReference>
<reference evidence="4" key="1">
    <citation type="journal article" date="2014" name="Environ. Microbiol.">
        <title>Comparative genomics of the marine bacterial genus Glaciecola reveals the high degree of genomic diversity and genomic characteristic for cold adaptation.</title>
        <authorList>
            <person name="Qin Q.L."/>
            <person name="Xie B.B."/>
            <person name="Yu Y."/>
            <person name="Shu Y.L."/>
            <person name="Rong J.C."/>
            <person name="Zhang Y.J."/>
            <person name="Zhao D.L."/>
            <person name="Chen X.L."/>
            <person name="Zhang X.Y."/>
            <person name="Chen B."/>
            <person name="Zhou B.C."/>
            <person name="Zhang Y.Z."/>
        </authorList>
    </citation>
    <scope>NUCLEOTIDE SEQUENCE [LARGE SCALE GENOMIC DNA]</scope>
    <source>
        <strain evidence="4">LMG 21857</strain>
    </source>
</reference>
<organism evidence="3 4">
    <name type="scientific">Paraglaciecola polaris LMG 21857</name>
    <dbReference type="NCBI Taxonomy" id="1129793"/>
    <lineage>
        <taxon>Bacteria</taxon>
        <taxon>Pseudomonadati</taxon>
        <taxon>Pseudomonadota</taxon>
        <taxon>Gammaproteobacteria</taxon>
        <taxon>Alteromonadales</taxon>
        <taxon>Alteromonadaceae</taxon>
        <taxon>Paraglaciecola</taxon>
    </lineage>
</organism>
<comment type="caution">
    <text evidence="3">The sequence shown here is derived from an EMBL/GenBank/DDBJ whole genome shotgun (WGS) entry which is preliminary data.</text>
</comment>
<feature type="compositionally biased region" description="Polar residues" evidence="1">
    <location>
        <begin position="120"/>
        <end position="149"/>
    </location>
</feature>
<dbReference type="InterPro" id="IPR022529">
    <property type="entry name" value="DUF3530"/>
</dbReference>
<dbReference type="STRING" id="1129793.GPLA_0880"/>
<dbReference type="AlphaFoldDB" id="K6Z6L3"/>
<proteinExistence type="predicted"/>
<evidence type="ECO:0000256" key="2">
    <source>
        <dbReference type="SAM" id="SignalP"/>
    </source>
</evidence>
<gene>
    <name evidence="3" type="ORF">GPLA_0880</name>
</gene>
<keyword evidence="4" id="KW-1185">Reference proteome</keyword>
<feature type="region of interest" description="Disordered" evidence="1">
    <location>
        <begin position="105"/>
        <end position="161"/>
    </location>
</feature>
<sequence>MNIRSTTICCLAMYCVAFAINVAKASTLGDVQRQLFPDRAKILQVNNASVPMIESQNTTANLNGVAILVGESGRSPVSQQNLAMLTTYLNDLGWVTMQISPPTIGFEPDLPDAASREVNEQSTESPNAESTSTATTENQSSGQTEQQAQAKKETPPSSPQYQVHSISNAHFLVHEQQLRELMQVTMQRAQTYSGFRLIIAQGSSAAWLIKIYAEKQIPIPDAMVAISAFWPQRNLNSLIANYTANTEMPMLDIYSQQDNNWSLISASERGSTASKNLKLDYRQRQLTSAFNTQTDSAFLSKEIYGWLHYLGW</sequence>
<protein>
    <recommendedName>
        <fullName evidence="5">DUF3530 domain-containing protein</fullName>
    </recommendedName>
</protein>
<dbReference type="OrthoDB" id="9776279at2"/>
<dbReference type="Proteomes" id="UP000006322">
    <property type="component" value="Unassembled WGS sequence"/>
</dbReference>
<evidence type="ECO:0000256" key="1">
    <source>
        <dbReference type="SAM" id="MobiDB-lite"/>
    </source>
</evidence>
<feature type="chain" id="PRO_5003901826" description="DUF3530 domain-containing protein" evidence="2">
    <location>
        <begin position="26"/>
        <end position="312"/>
    </location>
</feature>
<accession>K6Z6L3</accession>
<name>K6Z6L3_9ALTE</name>